<dbReference type="PANTHER" id="PTHR46848">
    <property type="entry name" value="REGULATOR OF G-PROTEIN SIGNALING 3"/>
    <property type="match status" value="1"/>
</dbReference>
<dbReference type="SUPFAM" id="SSF49562">
    <property type="entry name" value="C2 domain (Calcium/lipid-binding domain, CaLB)"/>
    <property type="match status" value="1"/>
</dbReference>
<dbReference type="Pfam" id="PF00168">
    <property type="entry name" value="C2"/>
    <property type="match status" value="1"/>
</dbReference>
<dbReference type="AlphaFoldDB" id="A0A9D3Y8K9"/>
<dbReference type="EMBL" id="JAIWYP010000016">
    <property type="protein sequence ID" value="KAH3693872.1"/>
    <property type="molecule type" value="Genomic_DNA"/>
</dbReference>
<keyword evidence="3" id="KW-1185">Reference proteome</keyword>
<name>A0A9D3Y8K9_DREPO</name>
<evidence type="ECO:0000259" key="1">
    <source>
        <dbReference type="PROSITE" id="PS50004"/>
    </source>
</evidence>
<reference evidence="2" key="2">
    <citation type="submission" date="2020-11" db="EMBL/GenBank/DDBJ databases">
        <authorList>
            <person name="McCartney M.A."/>
            <person name="Auch B."/>
            <person name="Kono T."/>
            <person name="Mallez S."/>
            <person name="Becker A."/>
            <person name="Gohl D.M."/>
            <person name="Silverstein K.A.T."/>
            <person name="Koren S."/>
            <person name="Bechman K.B."/>
            <person name="Herman A."/>
            <person name="Abrahante J.E."/>
            <person name="Garbe J."/>
        </authorList>
    </citation>
    <scope>NUCLEOTIDE SEQUENCE</scope>
    <source>
        <strain evidence="2">Duluth1</strain>
        <tissue evidence="2">Whole animal</tissue>
    </source>
</reference>
<gene>
    <name evidence="2" type="ORF">DPMN_081311</name>
</gene>
<dbReference type="GO" id="GO:0005886">
    <property type="term" value="C:plasma membrane"/>
    <property type="evidence" value="ECO:0007669"/>
    <property type="project" value="TreeGrafter"/>
</dbReference>
<sequence length="91" mass="10248">METRSSRRKKEGVFMKGQLKLSVYLNYGLVTVHVVQGRHLTSGSQLQPDTFVMVSLIPDEKGTMSTRCRTGVVKNSSCPFFNEKFSLYGNI</sequence>
<dbReference type="PANTHER" id="PTHR46848:SF1">
    <property type="entry name" value="REGULATOR OF G-PROTEIN SIGNALING 3"/>
    <property type="match status" value="1"/>
</dbReference>
<reference evidence="2" key="1">
    <citation type="journal article" date="2019" name="bioRxiv">
        <title>The Genome of the Zebra Mussel, Dreissena polymorpha: A Resource for Invasive Species Research.</title>
        <authorList>
            <person name="McCartney M.A."/>
            <person name="Auch B."/>
            <person name="Kono T."/>
            <person name="Mallez S."/>
            <person name="Zhang Y."/>
            <person name="Obille A."/>
            <person name="Becker A."/>
            <person name="Abrahante J.E."/>
            <person name="Garbe J."/>
            <person name="Badalamenti J.P."/>
            <person name="Herman A."/>
            <person name="Mangelson H."/>
            <person name="Liachko I."/>
            <person name="Sullivan S."/>
            <person name="Sone E.D."/>
            <person name="Koren S."/>
            <person name="Silverstein K.A.T."/>
            <person name="Beckman K.B."/>
            <person name="Gohl D.M."/>
        </authorList>
    </citation>
    <scope>NUCLEOTIDE SEQUENCE</scope>
    <source>
        <strain evidence="2">Duluth1</strain>
        <tissue evidence="2">Whole animal</tissue>
    </source>
</reference>
<evidence type="ECO:0000313" key="2">
    <source>
        <dbReference type="EMBL" id="KAH3693872.1"/>
    </source>
</evidence>
<dbReference type="InterPro" id="IPR035892">
    <property type="entry name" value="C2_domain_sf"/>
</dbReference>
<dbReference type="Gene3D" id="2.60.40.150">
    <property type="entry name" value="C2 domain"/>
    <property type="match status" value="1"/>
</dbReference>
<dbReference type="Proteomes" id="UP000828390">
    <property type="component" value="Unassembled WGS sequence"/>
</dbReference>
<organism evidence="2 3">
    <name type="scientific">Dreissena polymorpha</name>
    <name type="common">Zebra mussel</name>
    <name type="synonym">Mytilus polymorpha</name>
    <dbReference type="NCBI Taxonomy" id="45954"/>
    <lineage>
        <taxon>Eukaryota</taxon>
        <taxon>Metazoa</taxon>
        <taxon>Spiralia</taxon>
        <taxon>Lophotrochozoa</taxon>
        <taxon>Mollusca</taxon>
        <taxon>Bivalvia</taxon>
        <taxon>Autobranchia</taxon>
        <taxon>Heteroconchia</taxon>
        <taxon>Euheterodonta</taxon>
        <taxon>Imparidentia</taxon>
        <taxon>Neoheterodontei</taxon>
        <taxon>Myida</taxon>
        <taxon>Dreissenoidea</taxon>
        <taxon>Dreissenidae</taxon>
        <taxon>Dreissena</taxon>
    </lineage>
</organism>
<dbReference type="InterPro" id="IPR000008">
    <property type="entry name" value="C2_dom"/>
</dbReference>
<dbReference type="PROSITE" id="PS50004">
    <property type="entry name" value="C2"/>
    <property type="match status" value="1"/>
</dbReference>
<accession>A0A9D3Y8K9</accession>
<comment type="caution">
    <text evidence="2">The sequence shown here is derived from an EMBL/GenBank/DDBJ whole genome shotgun (WGS) entry which is preliminary data.</text>
</comment>
<protein>
    <recommendedName>
        <fullName evidence="1">C2 domain-containing protein</fullName>
    </recommendedName>
</protein>
<evidence type="ECO:0000313" key="3">
    <source>
        <dbReference type="Proteomes" id="UP000828390"/>
    </source>
</evidence>
<feature type="domain" description="C2" evidence="1">
    <location>
        <begin position="15"/>
        <end position="91"/>
    </location>
</feature>
<dbReference type="GO" id="GO:0005634">
    <property type="term" value="C:nucleus"/>
    <property type="evidence" value="ECO:0007669"/>
    <property type="project" value="TreeGrafter"/>
</dbReference>
<proteinExistence type="predicted"/>